<dbReference type="Proteomes" id="UP000309133">
    <property type="component" value="Unassembled WGS sequence"/>
</dbReference>
<keyword evidence="2" id="KW-0732">Signal</keyword>
<dbReference type="RefSeq" id="WP_136427695.1">
    <property type="nucleotide sequence ID" value="NZ_SSSM01000005.1"/>
</dbReference>
<protein>
    <recommendedName>
        <fullName evidence="5">Ig-like domain repeat protein</fullName>
    </recommendedName>
</protein>
<keyword evidence="1" id="KW-0812">Transmembrane</keyword>
<dbReference type="Gene3D" id="2.60.40.10">
    <property type="entry name" value="Immunoglobulins"/>
    <property type="match status" value="1"/>
</dbReference>
<evidence type="ECO:0000256" key="1">
    <source>
        <dbReference type="SAM" id="Phobius"/>
    </source>
</evidence>
<keyword evidence="1" id="KW-1133">Transmembrane helix</keyword>
<feature type="chain" id="PRO_5020303588" description="Ig-like domain repeat protein" evidence="2">
    <location>
        <begin position="30"/>
        <end position="313"/>
    </location>
</feature>
<comment type="caution">
    <text evidence="3">The sequence shown here is derived from an EMBL/GenBank/DDBJ whole genome shotgun (WGS) entry which is preliminary data.</text>
</comment>
<evidence type="ECO:0000256" key="2">
    <source>
        <dbReference type="SAM" id="SignalP"/>
    </source>
</evidence>
<gene>
    <name evidence="3" type="ORF">E6C64_11665</name>
</gene>
<sequence length="313" mass="31409">MSESRLRRSATAVAALALIAVLTPTAAMAEGGDASTTTISALGGTDFDYSSNWVAVAKVSRVESKRSVTTADGTVDVYADGGALAVAEDLPIQADGSVYITQSTAAPLAAGEHTLTAVFHPSADSELQSSQSAEPLSIRINPLTIEPSAKLVGWGDQPGSISLDVVGTYLDAHGVPGGTWTVAVTSSAGVSAGSQTIPQSAGATMPFSVPVEATLERGEDYTVSAAFTPDASIAGGVSVAAVPAMSASTQPVTTTEVLNSAIPLDPMVIGVFAAAAVLILLALALLIALARVRGARPGNRVVAAEEANAQLVP</sequence>
<dbReference type="EMBL" id="SSSM01000005">
    <property type="protein sequence ID" value="THG29365.1"/>
    <property type="molecule type" value="Genomic_DNA"/>
</dbReference>
<dbReference type="AlphaFoldDB" id="A0A4S4FJF6"/>
<reference evidence="3 4" key="1">
    <citation type="submission" date="2019-04" db="EMBL/GenBank/DDBJ databases">
        <authorList>
            <person name="Jiang L."/>
        </authorList>
    </citation>
    <scope>NUCLEOTIDE SEQUENCE [LARGE SCALE GENOMIC DNA]</scope>
    <source>
        <strain evidence="3 4">YIM 131853</strain>
    </source>
</reference>
<evidence type="ECO:0000313" key="3">
    <source>
        <dbReference type="EMBL" id="THG29365.1"/>
    </source>
</evidence>
<accession>A0A4S4FJF6</accession>
<dbReference type="InterPro" id="IPR013783">
    <property type="entry name" value="Ig-like_fold"/>
</dbReference>
<proteinExistence type="predicted"/>
<dbReference type="GO" id="GO:0005975">
    <property type="term" value="P:carbohydrate metabolic process"/>
    <property type="evidence" value="ECO:0007669"/>
    <property type="project" value="UniProtKB-ARBA"/>
</dbReference>
<name>A0A4S4FJF6_9MICO</name>
<evidence type="ECO:0000313" key="4">
    <source>
        <dbReference type="Proteomes" id="UP000309133"/>
    </source>
</evidence>
<evidence type="ECO:0008006" key="5">
    <source>
        <dbReference type="Google" id="ProtNLM"/>
    </source>
</evidence>
<keyword evidence="1" id="KW-0472">Membrane</keyword>
<organism evidence="3 4">
    <name type="scientific">Naasia lichenicola</name>
    <dbReference type="NCBI Taxonomy" id="2565933"/>
    <lineage>
        <taxon>Bacteria</taxon>
        <taxon>Bacillati</taxon>
        <taxon>Actinomycetota</taxon>
        <taxon>Actinomycetes</taxon>
        <taxon>Micrococcales</taxon>
        <taxon>Microbacteriaceae</taxon>
        <taxon>Naasia</taxon>
    </lineage>
</organism>
<feature type="transmembrane region" description="Helical" evidence="1">
    <location>
        <begin position="267"/>
        <end position="290"/>
    </location>
</feature>
<feature type="signal peptide" evidence="2">
    <location>
        <begin position="1"/>
        <end position="29"/>
    </location>
</feature>
<keyword evidence="4" id="KW-1185">Reference proteome</keyword>